<evidence type="ECO:0000313" key="2">
    <source>
        <dbReference type="EMBL" id="MZR30774.1"/>
    </source>
</evidence>
<name>A0A6L8W8G9_9PROT</name>
<dbReference type="EMBL" id="WTUW01000002">
    <property type="protein sequence ID" value="MZR30774.1"/>
    <property type="molecule type" value="Genomic_DNA"/>
</dbReference>
<keyword evidence="3" id="KW-1185">Reference proteome</keyword>
<dbReference type="Pfam" id="PF11149">
    <property type="entry name" value="DUF2924"/>
    <property type="match status" value="1"/>
</dbReference>
<evidence type="ECO:0000313" key="3">
    <source>
        <dbReference type="Proteomes" id="UP000476030"/>
    </source>
</evidence>
<feature type="compositionally biased region" description="Basic and acidic residues" evidence="1">
    <location>
        <begin position="18"/>
        <end position="37"/>
    </location>
</feature>
<protein>
    <submittedName>
        <fullName evidence="2">DUF2924 domain-containing protein</fullName>
    </submittedName>
</protein>
<sequence length="176" mass="19603">MAGPFGAGRDCRLIKEERPCDNIGEDRRGPPLPDRRGGMTGGSDLEKEIKSLETLGLRELRKLWAVHFGPSPKLRSEELLRLMLAWRLQAEALGGLTPETRRRLSRRGAFAPEGRALGDGAILRRDWQGRQIEVVVRADGFLWEGKTYPSLSAIARAATGTRWNGPRFFGLREGGQ</sequence>
<feature type="region of interest" description="Disordered" evidence="1">
    <location>
        <begin position="18"/>
        <end position="45"/>
    </location>
</feature>
<evidence type="ECO:0000256" key="1">
    <source>
        <dbReference type="SAM" id="MobiDB-lite"/>
    </source>
</evidence>
<gene>
    <name evidence="2" type="ORF">GQE98_09025</name>
</gene>
<organism evidence="2 3">
    <name type="scientific">Sneathiella litorea</name>
    <dbReference type="NCBI Taxonomy" id="2606216"/>
    <lineage>
        <taxon>Bacteria</taxon>
        <taxon>Pseudomonadati</taxon>
        <taxon>Pseudomonadota</taxon>
        <taxon>Alphaproteobacteria</taxon>
        <taxon>Sneathiellales</taxon>
        <taxon>Sneathiellaceae</taxon>
        <taxon>Sneathiella</taxon>
    </lineage>
</organism>
<reference evidence="2 3" key="1">
    <citation type="submission" date="2019-12" db="EMBL/GenBank/DDBJ databases">
        <title>Snethiella sp. nov. sp. isolated from sea sand.</title>
        <authorList>
            <person name="Kim J."/>
            <person name="Jeong S.E."/>
            <person name="Jung H.S."/>
            <person name="Jeon C.O."/>
        </authorList>
    </citation>
    <scope>NUCLEOTIDE SEQUENCE [LARGE SCALE GENOMIC DNA]</scope>
    <source>
        <strain evidence="2 3">DP05</strain>
    </source>
</reference>
<proteinExistence type="predicted"/>
<comment type="caution">
    <text evidence="2">The sequence shown here is derived from an EMBL/GenBank/DDBJ whole genome shotgun (WGS) entry which is preliminary data.</text>
</comment>
<dbReference type="AlphaFoldDB" id="A0A6L8W8G9"/>
<accession>A0A6L8W8G9</accession>
<dbReference type="Proteomes" id="UP000476030">
    <property type="component" value="Unassembled WGS sequence"/>
</dbReference>
<dbReference type="InterPro" id="IPR021322">
    <property type="entry name" value="DUF2924"/>
</dbReference>